<evidence type="ECO:0000313" key="2">
    <source>
        <dbReference type="EMBL" id="NMF64930.1"/>
    </source>
</evidence>
<dbReference type="RefSeq" id="WP_169266514.1">
    <property type="nucleotide sequence ID" value="NZ_QMEC01000082.1"/>
</dbReference>
<dbReference type="EMBL" id="QMEC01000082">
    <property type="protein sequence ID" value="NMF64930.1"/>
    <property type="molecule type" value="Genomic_DNA"/>
</dbReference>
<name>A0ABX1MAW7_9CYAN</name>
<dbReference type="InterPro" id="IPR005302">
    <property type="entry name" value="MoCF_Sase_C"/>
</dbReference>
<comment type="caution">
    <text evidence="2">The sequence shown here is derived from an EMBL/GenBank/DDBJ whole genome shotgun (WGS) entry which is preliminary data.</text>
</comment>
<protein>
    <submittedName>
        <fullName evidence="2">MOSC domain-containing protein</fullName>
    </submittedName>
</protein>
<dbReference type="SUPFAM" id="SSF141673">
    <property type="entry name" value="MOSC N-terminal domain-like"/>
    <property type="match status" value="1"/>
</dbReference>
<dbReference type="InterPro" id="IPR011037">
    <property type="entry name" value="Pyrv_Knase-like_insert_dom_sf"/>
</dbReference>
<dbReference type="PROSITE" id="PS51340">
    <property type="entry name" value="MOSC"/>
    <property type="match status" value="1"/>
</dbReference>
<dbReference type="Pfam" id="PF03473">
    <property type="entry name" value="MOSC"/>
    <property type="match status" value="1"/>
</dbReference>
<feature type="domain" description="MOSC" evidence="1">
    <location>
        <begin position="97"/>
        <end position="268"/>
    </location>
</feature>
<dbReference type="Pfam" id="PF03476">
    <property type="entry name" value="MOSC_N"/>
    <property type="match status" value="1"/>
</dbReference>
<gene>
    <name evidence="2" type="ORF">DP115_20000</name>
</gene>
<evidence type="ECO:0000259" key="1">
    <source>
        <dbReference type="PROSITE" id="PS51340"/>
    </source>
</evidence>
<proteinExistence type="predicted"/>
<accession>A0ABX1MAW7</accession>
<dbReference type="InterPro" id="IPR005303">
    <property type="entry name" value="MOCOS_middle"/>
</dbReference>
<evidence type="ECO:0000313" key="3">
    <source>
        <dbReference type="Proteomes" id="UP000762253"/>
    </source>
</evidence>
<dbReference type="Proteomes" id="UP000762253">
    <property type="component" value="Unassembled WGS sequence"/>
</dbReference>
<dbReference type="SUPFAM" id="SSF50800">
    <property type="entry name" value="PK beta-barrel domain-like"/>
    <property type="match status" value="1"/>
</dbReference>
<sequence>MSPYLEAISIYPIKSLDKIDVNLARILESGALQHDREFALFDQQGHFVNGKRNAKIHLLRSTFDPNLKTLSLHIQGTHQKAIFHLHDEQPFDYAQGESSLEAWLSDYFAFPVKFMQNTITGFPDDLNAKGPTVVSTATLEEVASWFPNMSVDEMRLRMRANLEIGGVPAFWEDQLFTEAGKYVHFQIGEVLFEGVNPCQRCVVPSRDSQTGKVTTHFQKVFVAKRKDSLPSWTTSTRFNHFYKLSVNTNIPASEAGKILHQGDEVKILSVSQSNVRIAD</sequence>
<reference evidence="2 3" key="1">
    <citation type="submission" date="2018-06" db="EMBL/GenBank/DDBJ databases">
        <title>Comparative genomics of Brasilonema spp. strains.</title>
        <authorList>
            <person name="Alvarenga D.O."/>
            <person name="Fiore M.F."/>
            <person name="Varani A.M."/>
        </authorList>
    </citation>
    <scope>NUCLEOTIDE SEQUENCE [LARGE SCALE GENOMIC DNA]</scope>
    <source>
        <strain evidence="2 3">UFV-OR1</strain>
    </source>
</reference>
<keyword evidence="3" id="KW-1185">Reference proteome</keyword>
<organism evidence="2 3">
    <name type="scientific">Brasilonema octagenarum UFV-OR1</name>
    <dbReference type="NCBI Taxonomy" id="417115"/>
    <lineage>
        <taxon>Bacteria</taxon>
        <taxon>Bacillati</taxon>
        <taxon>Cyanobacteriota</taxon>
        <taxon>Cyanophyceae</taxon>
        <taxon>Nostocales</taxon>
        <taxon>Scytonemataceae</taxon>
        <taxon>Brasilonema</taxon>
        <taxon>Octagenarum group</taxon>
    </lineage>
</organism>